<evidence type="ECO:0000256" key="2">
    <source>
        <dbReference type="ARBA" id="ARBA00022849"/>
    </source>
</evidence>
<evidence type="ECO:0000256" key="1">
    <source>
        <dbReference type="ARBA" id="ARBA00007198"/>
    </source>
</evidence>
<evidence type="ECO:0000313" key="7">
    <source>
        <dbReference type="EMBL" id="RRD89773.1"/>
    </source>
</evidence>
<dbReference type="Gene3D" id="3.40.30.10">
    <property type="entry name" value="Glutaredoxin"/>
    <property type="match status" value="1"/>
</dbReference>
<evidence type="ECO:0000256" key="5">
    <source>
        <dbReference type="ARBA" id="ARBA00039879"/>
    </source>
</evidence>
<keyword evidence="8" id="KW-1185">Reference proteome</keyword>
<dbReference type="InterPro" id="IPR006659">
    <property type="entry name" value="Arsenate_reductase"/>
</dbReference>
<sequence>MTTVTLYHNPHCSKSRAVLARIRAAGIEPHIVEYLNGGLDGDTLAQLLQQSGVNAQDAMRQDHEAYAQYVAQQNLSEAECIALMVRYPALLNRPFVQSDKGAALCRPPELVDNLL</sequence>
<dbReference type="PROSITE" id="PS51353">
    <property type="entry name" value="ARSC"/>
    <property type="match status" value="1"/>
</dbReference>
<dbReference type="PANTHER" id="PTHR30041:SF5">
    <property type="entry name" value="ARSENATE REDUCTASE-RELATED"/>
    <property type="match status" value="1"/>
</dbReference>
<evidence type="ECO:0000256" key="4">
    <source>
        <dbReference type="ARBA" id="ARBA00038969"/>
    </source>
</evidence>
<dbReference type="EC" id="1.20.4.1" evidence="4"/>
<protein>
    <recommendedName>
        <fullName evidence="5">Arsenate reductase</fullName>
        <ecNumber evidence="4">1.20.4.1</ecNumber>
    </recommendedName>
</protein>
<proteinExistence type="inferred from homology"/>
<dbReference type="Pfam" id="PF03960">
    <property type="entry name" value="ArsC"/>
    <property type="match status" value="1"/>
</dbReference>
<keyword evidence="2" id="KW-0059">Arsenical resistance</keyword>
<keyword evidence="3" id="KW-0560">Oxidoreductase</keyword>
<dbReference type="CDD" id="cd03034">
    <property type="entry name" value="ArsC_ArsC"/>
    <property type="match status" value="1"/>
</dbReference>
<accession>A0A3P2A827</accession>
<dbReference type="RefSeq" id="WP_124795370.1">
    <property type="nucleotide sequence ID" value="NZ_RQYC01000011.1"/>
</dbReference>
<dbReference type="SUPFAM" id="SSF52833">
    <property type="entry name" value="Thioredoxin-like"/>
    <property type="match status" value="1"/>
</dbReference>
<dbReference type="GO" id="GO:0008794">
    <property type="term" value="F:arsenate reductase (glutaredoxin) activity"/>
    <property type="evidence" value="ECO:0007669"/>
    <property type="project" value="UniProtKB-EC"/>
</dbReference>
<dbReference type="Proteomes" id="UP000269923">
    <property type="component" value="Unassembled WGS sequence"/>
</dbReference>
<dbReference type="OrthoDB" id="9790554at2"/>
<dbReference type="EMBL" id="RQYC01000011">
    <property type="protein sequence ID" value="RRD89773.1"/>
    <property type="molecule type" value="Genomic_DNA"/>
</dbReference>
<comment type="caution">
    <text evidence="7">The sequence shown here is derived from an EMBL/GenBank/DDBJ whole genome shotgun (WGS) entry which is preliminary data.</text>
</comment>
<organism evidence="7 8">
    <name type="scientific">Conchiformibius steedae</name>
    <dbReference type="NCBI Taxonomy" id="153493"/>
    <lineage>
        <taxon>Bacteria</taxon>
        <taxon>Pseudomonadati</taxon>
        <taxon>Pseudomonadota</taxon>
        <taxon>Betaproteobacteria</taxon>
        <taxon>Neisseriales</taxon>
        <taxon>Neisseriaceae</taxon>
        <taxon>Conchiformibius</taxon>
    </lineage>
</organism>
<dbReference type="GO" id="GO:0046685">
    <property type="term" value="P:response to arsenic-containing substance"/>
    <property type="evidence" value="ECO:0007669"/>
    <property type="project" value="UniProtKB-KW"/>
</dbReference>
<evidence type="ECO:0000313" key="8">
    <source>
        <dbReference type="Proteomes" id="UP000269923"/>
    </source>
</evidence>
<evidence type="ECO:0000256" key="6">
    <source>
        <dbReference type="PROSITE-ProRule" id="PRU01282"/>
    </source>
</evidence>
<dbReference type="InterPro" id="IPR036249">
    <property type="entry name" value="Thioredoxin-like_sf"/>
</dbReference>
<gene>
    <name evidence="7" type="ORF">EII21_07630</name>
</gene>
<dbReference type="AlphaFoldDB" id="A0A3P2A827"/>
<dbReference type="STRING" id="1121352.GCA_000620925_01523"/>
<evidence type="ECO:0000256" key="3">
    <source>
        <dbReference type="ARBA" id="ARBA00023002"/>
    </source>
</evidence>
<comment type="similarity">
    <text evidence="1 6">Belongs to the ArsC family.</text>
</comment>
<dbReference type="PANTHER" id="PTHR30041">
    <property type="entry name" value="ARSENATE REDUCTASE"/>
    <property type="match status" value="1"/>
</dbReference>
<dbReference type="InterPro" id="IPR006660">
    <property type="entry name" value="Arsenate_reductase-like"/>
</dbReference>
<name>A0A3P2A827_9NEIS</name>
<reference evidence="7 8" key="1">
    <citation type="submission" date="2018-11" db="EMBL/GenBank/DDBJ databases">
        <title>Genomes From Bacteria Associated with the Canine Oral Cavity: a Test Case for Automated Genome-Based Taxonomic Assignment.</title>
        <authorList>
            <person name="Coil D.A."/>
            <person name="Jospin G."/>
            <person name="Darling A.E."/>
            <person name="Wallis C."/>
            <person name="Davis I.J."/>
            <person name="Harris S."/>
            <person name="Eisen J.A."/>
            <person name="Holcombe L.J."/>
            <person name="O'Flynn C."/>
        </authorList>
    </citation>
    <scope>NUCLEOTIDE SEQUENCE [LARGE SCALE GENOMIC DNA]</scope>
    <source>
        <strain evidence="7 8">COT-280</strain>
    </source>
</reference>